<dbReference type="InterPro" id="IPR036962">
    <property type="entry name" value="Glyco_hydro_3_N_sf"/>
</dbReference>
<keyword evidence="1 3" id="KW-0378">Hydrolase</keyword>
<dbReference type="Gene3D" id="2.60.40.10">
    <property type="entry name" value="Immunoglobulins"/>
    <property type="match status" value="1"/>
</dbReference>
<dbReference type="EMBL" id="JASBRG010000001">
    <property type="protein sequence ID" value="MDI3318358.1"/>
    <property type="molecule type" value="Genomic_DNA"/>
</dbReference>
<dbReference type="InterPro" id="IPR036881">
    <property type="entry name" value="Glyco_hydro_3_C_sf"/>
</dbReference>
<dbReference type="SUPFAM" id="SSF51445">
    <property type="entry name" value="(Trans)glycosidases"/>
    <property type="match status" value="1"/>
</dbReference>
<protein>
    <submittedName>
        <fullName evidence="3">Glycoside hydrolase family 3 N-terminal domain-containing protein</fullName>
    </submittedName>
</protein>
<sequence length="762" mass="83434">MKKKTLFLFVMVPGLMFAQPKRKAVEAPLYKDAKAPIEARVKDLVKRMTLQEKVSQMQDLSFSEFADGKKIDEDKMNKRLKSLSYGVFEGMGLSVEEYAQAINTIQHYMVEKTRLGIPVFTSSEALHGCVHGGATIYPQAIALGSTFNPSLVNAMVKMITPELKAQGSNQVLSPDLDLARELRWGRVEETYGEDPYLTSRMGVAFVKGFKEGDIVCTPKHFVAHGSPAGGLNLATVAGGERELRSIYLKPFEAVIKEAQPMSIMNAYSSYDRVPVAASHHILTDILRNDLGFNGYVYSDWASVQMLYNFHYTAKDSANAALQAVKAGLDLEVWSDCYGTLDSLVQSGALPVKYIDTAVARILRAKFVIGLFENPYPDLELLKTSIHTPQSVQLALDIARESIVLMKNENSLLPFKSNVKSLAVIGPSADQVQFGDYTWTGDNKNGVTPLQGLRALVGNSVSLNYARGCDIHTQNKSGIAEAVAAAQKSDAAVIFVGSQSASSGHKFPNATSGEGYDLTDLTLTGAQEDLIKAVQATGKPVVVVLVAGKPFAMPWVKKNIPAIITQWYPGEQGGTAIAEVLFGKTNPSGKLNVSFPQSVGHLPVYYNHYPSDKGYYHKPGSVDTLGRDYVFSSPDALWAFGSGLSYTTFKYNDMKVSKTSFTEKENCHIEIAVSNTGYMDGKEVVQLYVRDKVSSVETPVKELKRFEKVFIKKGGTVKVAFDLPISELALYNADMRKVVEPGEYELQVGTSDNILLQTTITVK</sequence>
<comment type="caution">
    <text evidence="3">The sequence shown here is derived from an EMBL/GenBank/DDBJ whole genome shotgun (WGS) entry which is preliminary data.</text>
</comment>
<dbReference type="InterPro" id="IPR013783">
    <property type="entry name" value="Ig-like_fold"/>
</dbReference>
<dbReference type="GO" id="GO:0016787">
    <property type="term" value="F:hydrolase activity"/>
    <property type="evidence" value="ECO:0007669"/>
    <property type="project" value="UniProtKB-KW"/>
</dbReference>
<evidence type="ECO:0000256" key="1">
    <source>
        <dbReference type="ARBA" id="ARBA00022801"/>
    </source>
</evidence>
<dbReference type="InterPro" id="IPR026891">
    <property type="entry name" value="Fn3-like"/>
</dbReference>
<dbReference type="Pfam" id="PF14310">
    <property type="entry name" value="Fn3-like"/>
    <property type="match status" value="1"/>
</dbReference>
<feature type="domain" description="Fibronectin type III-like" evidence="2">
    <location>
        <begin position="682"/>
        <end position="751"/>
    </location>
</feature>
<name>A0ABT6R7E7_9BACT</name>
<dbReference type="PRINTS" id="PR00133">
    <property type="entry name" value="GLHYDRLASE3"/>
</dbReference>
<dbReference type="InterPro" id="IPR017853">
    <property type="entry name" value="GH"/>
</dbReference>
<accession>A0ABT6R7E7</accession>
<dbReference type="Pfam" id="PF01915">
    <property type="entry name" value="Glyco_hydro_3_C"/>
    <property type="match status" value="1"/>
</dbReference>
<gene>
    <name evidence="3" type="ORF">QJ048_01170</name>
</gene>
<evidence type="ECO:0000259" key="2">
    <source>
        <dbReference type="SMART" id="SM01217"/>
    </source>
</evidence>
<reference evidence="3 4" key="1">
    <citation type="submission" date="2023-05" db="EMBL/GenBank/DDBJ databases">
        <title>Genome sequence of Pinibacter sp. MAH-24.</title>
        <authorList>
            <person name="Huq M.A."/>
        </authorList>
    </citation>
    <scope>NUCLEOTIDE SEQUENCE [LARGE SCALE GENOMIC DNA]</scope>
    <source>
        <strain evidence="3 4">MAH-24</strain>
    </source>
</reference>
<dbReference type="PANTHER" id="PTHR30620">
    <property type="entry name" value="PERIPLASMIC BETA-GLUCOSIDASE-RELATED"/>
    <property type="match status" value="1"/>
</dbReference>
<proteinExistence type="predicted"/>
<evidence type="ECO:0000313" key="3">
    <source>
        <dbReference type="EMBL" id="MDI3318358.1"/>
    </source>
</evidence>
<dbReference type="Gene3D" id="3.40.50.1700">
    <property type="entry name" value="Glycoside hydrolase family 3 C-terminal domain"/>
    <property type="match status" value="1"/>
</dbReference>
<dbReference type="SMART" id="SM01217">
    <property type="entry name" value="Fn3_like"/>
    <property type="match status" value="1"/>
</dbReference>
<dbReference type="PANTHER" id="PTHR30620:SF123">
    <property type="entry name" value="BETA-XYLOSIDASE"/>
    <property type="match status" value="1"/>
</dbReference>
<dbReference type="Gene3D" id="3.20.20.300">
    <property type="entry name" value="Glycoside hydrolase, family 3, N-terminal domain"/>
    <property type="match status" value="1"/>
</dbReference>
<dbReference type="Pfam" id="PF00933">
    <property type="entry name" value="Glyco_hydro_3"/>
    <property type="match status" value="1"/>
</dbReference>
<keyword evidence="4" id="KW-1185">Reference proteome</keyword>
<dbReference type="InterPro" id="IPR002772">
    <property type="entry name" value="Glyco_hydro_3_C"/>
</dbReference>
<dbReference type="Proteomes" id="UP001226434">
    <property type="component" value="Unassembled WGS sequence"/>
</dbReference>
<dbReference type="RefSeq" id="WP_282332481.1">
    <property type="nucleotide sequence ID" value="NZ_JASBRG010000001.1"/>
</dbReference>
<dbReference type="InterPro" id="IPR051915">
    <property type="entry name" value="Cellulose_Degrad_GH3"/>
</dbReference>
<evidence type="ECO:0000313" key="4">
    <source>
        <dbReference type="Proteomes" id="UP001226434"/>
    </source>
</evidence>
<dbReference type="SUPFAM" id="SSF52279">
    <property type="entry name" value="Beta-D-glucan exohydrolase, C-terminal domain"/>
    <property type="match status" value="1"/>
</dbReference>
<organism evidence="3 4">
    <name type="scientific">Pinibacter soli</name>
    <dbReference type="NCBI Taxonomy" id="3044211"/>
    <lineage>
        <taxon>Bacteria</taxon>
        <taxon>Pseudomonadati</taxon>
        <taxon>Bacteroidota</taxon>
        <taxon>Chitinophagia</taxon>
        <taxon>Chitinophagales</taxon>
        <taxon>Chitinophagaceae</taxon>
        <taxon>Pinibacter</taxon>
    </lineage>
</organism>
<dbReference type="InterPro" id="IPR001764">
    <property type="entry name" value="Glyco_hydro_3_N"/>
</dbReference>